<evidence type="ECO:0000313" key="9">
    <source>
        <dbReference type="Proteomes" id="UP000292958"/>
    </source>
</evidence>
<dbReference type="PANTHER" id="PTHR30469:SF37">
    <property type="entry name" value="RAGD PROTEIN"/>
    <property type="match status" value="1"/>
</dbReference>
<evidence type="ECO:0000259" key="4">
    <source>
        <dbReference type="Pfam" id="PF25876"/>
    </source>
</evidence>
<dbReference type="RefSeq" id="WP_130417616.1">
    <property type="nucleotide sequence ID" value="NZ_SHKW01000001.1"/>
</dbReference>
<evidence type="ECO:0000313" key="8">
    <source>
        <dbReference type="EMBL" id="RZU39399.1"/>
    </source>
</evidence>
<feature type="domain" description="YknX-like C-terminal permuted SH3-like" evidence="7">
    <location>
        <begin position="348"/>
        <end position="414"/>
    </location>
</feature>
<dbReference type="Gene3D" id="1.10.287.470">
    <property type="entry name" value="Helix hairpin bin"/>
    <property type="match status" value="1"/>
</dbReference>
<dbReference type="NCBIfam" id="TIGR01730">
    <property type="entry name" value="RND_mfp"/>
    <property type="match status" value="1"/>
</dbReference>
<comment type="similarity">
    <text evidence="1">Belongs to the membrane fusion protein (MFP) (TC 8.A.1) family.</text>
</comment>
<dbReference type="InterPro" id="IPR006143">
    <property type="entry name" value="RND_pump_MFP"/>
</dbReference>
<gene>
    <name evidence="8" type="ORF">BDD14_0781</name>
</gene>
<dbReference type="InterPro" id="IPR058625">
    <property type="entry name" value="MdtA-like_BSH"/>
</dbReference>
<feature type="domain" description="CusB-like beta-barrel" evidence="6">
    <location>
        <begin position="268"/>
        <end position="340"/>
    </location>
</feature>
<dbReference type="GO" id="GO:1990281">
    <property type="term" value="C:efflux pump complex"/>
    <property type="evidence" value="ECO:0007669"/>
    <property type="project" value="TreeGrafter"/>
</dbReference>
<dbReference type="Proteomes" id="UP000292958">
    <property type="component" value="Unassembled WGS sequence"/>
</dbReference>
<accession>A0A4Q7YRD5</accession>
<keyword evidence="9" id="KW-1185">Reference proteome</keyword>
<evidence type="ECO:0000256" key="2">
    <source>
        <dbReference type="SAM" id="Coils"/>
    </source>
</evidence>
<evidence type="ECO:0000256" key="1">
    <source>
        <dbReference type="ARBA" id="ARBA00009477"/>
    </source>
</evidence>
<protein>
    <submittedName>
        <fullName evidence="8">RND family efflux transporter MFP subunit</fullName>
    </submittedName>
</protein>
<dbReference type="InterPro" id="IPR058792">
    <property type="entry name" value="Beta-barrel_RND_2"/>
</dbReference>
<keyword evidence="2" id="KW-0175">Coiled coil</keyword>
<sequence>MTPTNSTLVESEVSTPSRTKTIRVVAGVVVMIFLLAIGIVPRVIRNREAQDVVHASTVLLPEVIVVQPHQAPAHTSLSLPGSLEPMYTASVYARTNGYIEKRFVDIGAHVKAGQILALISTPEIDQQLNQARANVQEAAAAVEQSKAALQQAQANLDLARITRDRYAPLIKTHAVTQQSVDDTEQAFNARNADVSAAAANIAVTQARLSAEKANVERLVQLQGFERVVAPFEGVITARNVEQGDLVNDGSGNGSKSLFSIAQSDVLRVQVEVPQSAALGIKDGQQATVTVEERPGHPYTAIVSRSAASVDLAARTMLTEVQVDNHDGSLLPGMYGQVKFDLAQSQPSLVIPSTALVIDKNGTHVVTVTSDDTVHFIPVDIGQDMGAQVEISQGLRGGERLVSNPSDLLSNGQKVFVVQ</sequence>
<dbReference type="EMBL" id="SHKW01000001">
    <property type="protein sequence ID" value="RZU39399.1"/>
    <property type="molecule type" value="Genomic_DNA"/>
</dbReference>
<dbReference type="Gene3D" id="2.40.420.20">
    <property type="match status" value="1"/>
</dbReference>
<dbReference type="Gene3D" id="2.40.30.170">
    <property type="match status" value="1"/>
</dbReference>
<proteinExistence type="inferred from homology"/>
<evidence type="ECO:0000259" key="7">
    <source>
        <dbReference type="Pfam" id="PF25989"/>
    </source>
</evidence>
<dbReference type="Pfam" id="PF25876">
    <property type="entry name" value="HH_MFP_RND"/>
    <property type="match status" value="1"/>
</dbReference>
<dbReference type="PANTHER" id="PTHR30469">
    <property type="entry name" value="MULTIDRUG RESISTANCE PROTEIN MDTA"/>
    <property type="match status" value="1"/>
</dbReference>
<dbReference type="Pfam" id="PF25954">
    <property type="entry name" value="Beta-barrel_RND_2"/>
    <property type="match status" value="1"/>
</dbReference>
<feature type="domain" description="Multidrug resistance protein MdtA-like barrel-sandwich hybrid" evidence="5">
    <location>
        <begin position="88"/>
        <end position="250"/>
    </location>
</feature>
<dbReference type="GO" id="GO:0015562">
    <property type="term" value="F:efflux transmembrane transporter activity"/>
    <property type="evidence" value="ECO:0007669"/>
    <property type="project" value="TreeGrafter"/>
</dbReference>
<organism evidence="8 9">
    <name type="scientific">Edaphobacter modestus</name>
    <dbReference type="NCBI Taxonomy" id="388466"/>
    <lineage>
        <taxon>Bacteria</taxon>
        <taxon>Pseudomonadati</taxon>
        <taxon>Acidobacteriota</taxon>
        <taxon>Terriglobia</taxon>
        <taxon>Terriglobales</taxon>
        <taxon>Acidobacteriaceae</taxon>
        <taxon>Edaphobacter</taxon>
    </lineage>
</organism>
<feature type="transmembrane region" description="Helical" evidence="3">
    <location>
        <begin position="20"/>
        <end position="40"/>
    </location>
</feature>
<keyword evidence="3" id="KW-0472">Membrane</keyword>
<name>A0A4Q7YRD5_9BACT</name>
<feature type="domain" description="Multidrug resistance protein MdtA-like alpha-helical hairpin" evidence="4">
    <location>
        <begin position="144"/>
        <end position="207"/>
    </location>
</feature>
<comment type="caution">
    <text evidence="8">The sequence shown here is derived from an EMBL/GenBank/DDBJ whole genome shotgun (WGS) entry which is preliminary data.</text>
</comment>
<dbReference type="InterPro" id="IPR058624">
    <property type="entry name" value="MdtA-like_HH"/>
</dbReference>
<keyword evidence="3" id="KW-1133">Transmembrane helix</keyword>
<dbReference type="OrthoDB" id="9806939at2"/>
<feature type="coiled-coil region" evidence="2">
    <location>
        <begin position="128"/>
        <end position="162"/>
    </location>
</feature>
<dbReference type="AlphaFoldDB" id="A0A4Q7YRD5"/>
<evidence type="ECO:0000259" key="5">
    <source>
        <dbReference type="Pfam" id="PF25917"/>
    </source>
</evidence>
<evidence type="ECO:0000256" key="3">
    <source>
        <dbReference type="SAM" id="Phobius"/>
    </source>
</evidence>
<evidence type="ECO:0000259" key="6">
    <source>
        <dbReference type="Pfam" id="PF25954"/>
    </source>
</evidence>
<dbReference type="Gene3D" id="2.40.50.100">
    <property type="match status" value="1"/>
</dbReference>
<dbReference type="Pfam" id="PF25917">
    <property type="entry name" value="BSH_RND"/>
    <property type="match status" value="1"/>
</dbReference>
<dbReference type="SUPFAM" id="SSF111369">
    <property type="entry name" value="HlyD-like secretion proteins"/>
    <property type="match status" value="2"/>
</dbReference>
<reference evidence="8 9" key="1">
    <citation type="submission" date="2019-02" db="EMBL/GenBank/DDBJ databases">
        <title>Genomic Encyclopedia of Archaeal and Bacterial Type Strains, Phase II (KMG-II): from individual species to whole genera.</title>
        <authorList>
            <person name="Goeker M."/>
        </authorList>
    </citation>
    <scope>NUCLEOTIDE SEQUENCE [LARGE SCALE GENOMIC DNA]</scope>
    <source>
        <strain evidence="8 9">DSM 18101</strain>
    </source>
</reference>
<dbReference type="InterPro" id="IPR058637">
    <property type="entry name" value="YknX-like_C"/>
</dbReference>
<keyword evidence="3" id="KW-0812">Transmembrane</keyword>
<dbReference type="Pfam" id="PF25989">
    <property type="entry name" value="YknX_C"/>
    <property type="match status" value="1"/>
</dbReference>